<dbReference type="AlphaFoldDB" id="A0A6J6PD54"/>
<organism evidence="8">
    <name type="scientific">freshwater metagenome</name>
    <dbReference type="NCBI Taxonomy" id="449393"/>
    <lineage>
        <taxon>unclassified sequences</taxon>
        <taxon>metagenomes</taxon>
        <taxon>ecological metagenomes</taxon>
    </lineage>
</organism>
<feature type="transmembrane region" description="Helical" evidence="7">
    <location>
        <begin position="282"/>
        <end position="305"/>
    </location>
</feature>
<protein>
    <submittedName>
        <fullName evidence="8">Unannotated protein</fullName>
    </submittedName>
</protein>
<feature type="transmembrane region" description="Helical" evidence="7">
    <location>
        <begin position="311"/>
        <end position="335"/>
    </location>
</feature>
<evidence type="ECO:0000256" key="1">
    <source>
        <dbReference type="ARBA" id="ARBA00004651"/>
    </source>
</evidence>
<dbReference type="Gene3D" id="1.20.1250.20">
    <property type="entry name" value="MFS general substrate transporter like domains"/>
    <property type="match status" value="1"/>
</dbReference>
<keyword evidence="4 7" id="KW-0812">Transmembrane</keyword>
<dbReference type="EMBL" id="CAEZXR010000060">
    <property type="protein sequence ID" value="CAB4696422.1"/>
    <property type="molecule type" value="Genomic_DNA"/>
</dbReference>
<keyword evidence="2" id="KW-0813">Transport</keyword>
<dbReference type="PRINTS" id="PR01035">
    <property type="entry name" value="TCRTETA"/>
</dbReference>
<dbReference type="SUPFAM" id="SSF103473">
    <property type="entry name" value="MFS general substrate transporter"/>
    <property type="match status" value="1"/>
</dbReference>
<feature type="transmembrane region" description="Helical" evidence="7">
    <location>
        <begin position="171"/>
        <end position="192"/>
    </location>
</feature>
<evidence type="ECO:0000313" key="8">
    <source>
        <dbReference type="EMBL" id="CAB4696422.1"/>
    </source>
</evidence>
<keyword evidence="3" id="KW-1003">Cell membrane</keyword>
<accession>A0A6J6PD54</accession>
<dbReference type="GO" id="GO:0005886">
    <property type="term" value="C:plasma membrane"/>
    <property type="evidence" value="ECO:0007669"/>
    <property type="project" value="UniProtKB-SubCell"/>
</dbReference>
<evidence type="ECO:0000256" key="4">
    <source>
        <dbReference type="ARBA" id="ARBA00022692"/>
    </source>
</evidence>
<feature type="transmembrane region" description="Helical" evidence="7">
    <location>
        <begin position="219"/>
        <end position="241"/>
    </location>
</feature>
<reference evidence="8" key="1">
    <citation type="submission" date="2020-05" db="EMBL/GenBank/DDBJ databases">
        <authorList>
            <person name="Chiriac C."/>
            <person name="Salcher M."/>
            <person name="Ghai R."/>
            <person name="Kavagutti S V."/>
        </authorList>
    </citation>
    <scope>NUCLEOTIDE SEQUENCE</scope>
</reference>
<dbReference type="InterPro" id="IPR050171">
    <property type="entry name" value="MFS_Transporters"/>
</dbReference>
<dbReference type="PANTHER" id="PTHR23517">
    <property type="entry name" value="RESISTANCE PROTEIN MDTM, PUTATIVE-RELATED-RELATED"/>
    <property type="match status" value="1"/>
</dbReference>
<feature type="transmembrane region" description="Helical" evidence="7">
    <location>
        <begin position="140"/>
        <end position="165"/>
    </location>
</feature>
<name>A0A6J6PD54_9ZZZZ</name>
<dbReference type="PANTHER" id="PTHR23517:SF2">
    <property type="entry name" value="MULTIDRUG RESISTANCE PROTEIN MDTH"/>
    <property type="match status" value="1"/>
</dbReference>
<dbReference type="InterPro" id="IPR036259">
    <property type="entry name" value="MFS_trans_sf"/>
</dbReference>
<proteinExistence type="predicted"/>
<evidence type="ECO:0000256" key="2">
    <source>
        <dbReference type="ARBA" id="ARBA00022448"/>
    </source>
</evidence>
<evidence type="ECO:0000256" key="6">
    <source>
        <dbReference type="ARBA" id="ARBA00023136"/>
    </source>
</evidence>
<feature type="transmembrane region" description="Helical" evidence="7">
    <location>
        <begin position="374"/>
        <end position="394"/>
    </location>
</feature>
<dbReference type="InterPro" id="IPR001958">
    <property type="entry name" value="Tet-R_TetA/multi-R_MdtG-like"/>
</dbReference>
<gene>
    <name evidence="8" type="ORF">UFOPK2579_00698</name>
</gene>
<feature type="transmembrane region" description="Helical" evidence="7">
    <location>
        <begin position="49"/>
        <end position="70"/>
    </location>
</feature>
<evidence type="ECO:0000256" key="3">
    <source>
        <dbReference type="ARBA" id="ARBA00022475"/>
    </source>
</evidence>
<dbReference type="InterPro" id="IPR011701">
    <property type="entry name" value="MFS"/>
</dbReference>
<comment type="subcellular location">
    <subcellularLocation>
        <location evidence="1">Cell membrane</location>
        <topology evidence="1">Multi-pass membrane protein</topology>
    </subcellularLocation>
</comment>
<dbReference type="Pfam" id="PF07690">
    <property type="entry name" value="MFS_1"/>
    <property type="match status" value="1"/>
</dbReference>
<feature type="transmembrane region" description="Helical" evidence="7">
    <location>
        <begin position="347"/>
        <end position="368"/>
    </location>
</feature>
<feature type="transmembrane region" description="Helical" evidence="7">
    <location>
        <begin position="247"/>
        <end position="270"/>
    </location>
</feature>
<evidence type="ECO:0000256" key="7">
    <source>
        <dbReference type="SAM" id="Phobius"/>
    </source>
</evidence>
<sequence length="416" mass="42327">MSRLLDRLGFPSVGDHRRFVTAIAIDAIGSGVFMPISLLYFLATTDLSLLQVGAAVSLASAIALPAGPAIGALVDRVGAKRVLLGGNALQGAGFLAYLVTESFLAVVVWTVVVSVGRVAFWGSYGNIVAAISVEGERERWFGFLGALRNVGFAVGGLASGVALTIDTPSAYAAVVIANAASYAVALVLLLAVPDARGGQHAGPPGTWVEVLRDPACSRLFAATLAYSTSMMVLNFALPVYATEVLGLAGWVTGAVFTINTVLVGFAQGLVVRAMTGARRWRVLVLANGVFAASYVVLLGAGQVSAVLATSAVLVGVVVYTGAELLGGPVLTTVAVEGAPAHLRGRYVSVNQLAWGSSASAAPVGFAWLLEQGAVLIWIALLVVAGVGAVLSARLPAVMPAAATRVAERVAGGGPAH</sequence>
<keyword evidence="5 7" id="KW-1133">Transmembrane helix</keyword>
<feature type="transmembrane region" description="Helical" evidence="7">
    <location>
        <begin position="20"/>
        <end position="43"/>
    </location>
</feature>
<evidence type="ECO:0000256" key="5">
    <source>
        <dbReference type="ARBA" id="ARBA00022989"/>
    </source>
</evidence>
<dbReference type="GO" id="GO:0022857">
    <property type="term" value="F:transmembrane transporter activity"/>
    <property type="evidence" value="ECO:0007669"/>
    <property type="project" value="InterPro"/>
</dbReference>
<keyword evidence="6 7" id="KW-0472">Membrane</keyword>